<dbReference type="PANTHER" id="PTHR37750">
    <property type="entry name" value="COX19-LIKE CHCH FAMILY PROTEIN"/>
    <property type="match status" value="1"/>
</dbReference>
<evidence type="ECO:0000313" key="1">
    <source>
        <dbReference type="EMBL" id="ABR17210.1"/>
    </source>
</evidence>
<proteinExistence type="evidence at transcript level"/>
<dbReference type="AlphaFoldDB" id="B8LNI0"/>
<sequence length="79" mass="8503">MSGFPSSSSSSTTQQQEAEPVCGDEALKLLNCVASTPYQEEKCVALLSALRTCIIQKKVGKFSLAKQEDHQSRAPASKK</sequence>
<accession>B8LNI0</accession>
<evidence type="ECO:0008006" key="2">
    <source>
        <dbReference type="Google" id="ProtNLM"/>
    </source>
</evidence>
<dbReference type="SUPFAM" id="SSF47072">
    <property type="entry name" value="Cysteine alpha-hairpin motif"/>
    <property type="match status" value="1"/>
</dbReference>
<name>B8LNI0_PICSI</name>
<dbReference type="Gene3D" id="1.10.287.1130">
    <property type="entry name" value="CytochromE C oxidase copper chaperone"/>
    <property type="match status" value="1"/>
</dbReference>
<dbReference type="PANTHER" id="PTHR37750:SF1">
    <property type="entry name" value="COX19-LIKE CHCH FAMILY PROTEIN"/>
    <property type="match status" value="1"/>
</dbReference>
<dbReference type="InterPro" id="IPR009069">
    <property type="entry name" value="Cys_alpha_HP_mot_SF"/>
</dbReference>
<protein>
    <recommendedName>
        <fullName evidence="2">CHCH domain-containing protein</fullName>
    </recommendedName>
</protein>
<reference evidence="1" key="1">
    <citation type="submission" date="2007-06" db="EMBL/GenBank/DDBJ databases">
        <title>Full length cDNA sequences from Sitka Spruce (Picea sitchensis).</title>
        <authorList>
            <person name="Ralph S.G."/>
            <person name="Chun H.E."/>
            <person name="Liao N."/>
            <person name="Ali J."/>
            <person name="Reid K."/>
            <person name="Kolosova N."/>
            <person name="Cooper N."/>
            <person name="Cullis C."/>
            <person name="Jancsik S."/>
            <person name="Moore R."/>
            <person name="Mayo M."/>
            <person name="Wagner S."/>
            <person name="Holt R.A."/>
            <person name="Jones S.J.M."/>
            <person name="Marra M.A."/>
            <person name="Ritland C.E."/>
            <person name="Ritland K."/>
            <person name="Bohlmann J."/>
        </authorList>
    </citation>
    <scope>NUCLEOTIDE SEQUENCE</scope>
    <source>
        <tissue evidence="1">Green portion of the leader tissue</tissue>
    </source>
</reference>
<dbReference type="EMBL" id="EF677384">
    <property type="protein sequence ID" value="ABR17210.1"/>
    <property type="molecule type" value="mRNA"/>
</dbReference>
<organism evidence="1">
    <name type="scientific">Picea sitchensis</name>
    <name type="common">Sitka spruce</name>
    <name type="synonym">Pinus sitchensis</name>
    <dbReference type="NCBI Taxonomy" id="3332"/>
    <lineage>
        <taxon>Eukaryota</taxon>
        <taxon>Viridiplantae</taxon>
        <taxon>Streptophyta</taxon>
        <taxon>Embryophyta</taxon>
        <taxon>Tracheophyta</taxon>
        <taxon>Spermatophyta</taxon>
        <taxon>Pinopsida</taxon>
        <taxon>Pinidae</taxon>
        <taxon>Conifers I</taxon>
        <taxon>Pinales</taxon>
        <taxon>Pinaceae</taxon>
        <taxon>Picea</taxon>
    </lineage>
</organism>